<dbReference type="EMBL" id="PNGV01000001">
    <property type="protein sequence ID" value="PMC43226.1"/>
    <property type="molecule type" value="Genomic_DNA"/>
</dbReference>
<comment type="caution">
    <text evidence="2">The sequence shown here is derived from an EMBL/GenBank/DDBJ whole genome shotgun (WGS) entry which is preliminary data.</text>
</comment>
<evidence type="ECO:0000313" key="3">
    <source>
        <dbReference type="Proteomes" id="UP000235771"/>
    </source>
</evidence>
<evidence type="ECO:0000256" key="1">
    <source>
        <dbReference type="SAM" id="MobiDB-lite"/>
    </source>
</evidence>
<organism evidence="2 3">
    <name type="scientific">Gardnerella greenwoodii</name>
    <dbReference type="NCBI Taxonomy" id="2914925"/>
    <lineage>
        <taxon>Bacteria</taxon>
        <taxon>Bacillati</taxon>
        <taxon>Actinomycetota</taxon>
        <taxon>Actinomycetes</taxon>
        <taxon>Bifidobacteriales</taxon>
        <taxon>Bifidobacteriaceae</taxon>
        <taxon>Gardnerella</taxon>
    </lineage>
</organism>
<feature type="region of interest" description="Disordered" evidence="1">
    <location>
        <begin position="141"/>
        <end position="185"/>
    </location>
</feature>
<sequence length="264" mass="28816">MQRKASAVFNRGKLRKSGKKMSKSQQKMYFRRRVFVCVVLFLIVSLAIFCVISLGKGLAALGGAIAGHEVNVSRKSVPDPRPVGLTPRCTARDINIELSVKSQNVPMGGSVELTERFVYEGNTSCLIDASDMNSVLSVNSSDAVSKANDDAKDSKDGKDSKDNKEVKSGKNTKDSKDAKDANSSSYLSNAVWRSDTCDTALKPLLMAKGDHFEKKITWNTNTNAGKGCTADEDLPKVNRGTYVLRVEHKRVAGLHSEPLFVNVR</sequence>
<feature type="region of interest" description="Disordered" evidence="1">
    <location>
        <begin position="1"/>
        <end position="20"/>
    </location>
</feature>
<evidence type="ECO:0000313" key="2">
    <source>
        <dbReference type="EMBL" id="PMC43226.1"/>
    </source>
</evidence>
<gene>
    <name evidence="2" type="ORF">CJ216_03925</name>
</gene>
<name>A0A2N6RYN4_9BIFI</name>
<dbReference type="Proteomes" id="UP000235771">
    <property type="component" value="Unassembled WGS sequence"/>
</dbReference>
<keyword evidence="3" id="KW-1185">Reference proteome</keyword>
<accession>A0A2N6RYN4</accession>
<feature type="compositionally biased region" description="Basic and acidic residues" evidence="1">
    <location>
        <begin position="147"/>
        <end position="180"/>
    </location>
</feature>
<proteinExistence type="predicted"/>
<protein>
    <submittedName>
        <fullName evidence="2">Peptide ABC transporter permease</fullName>
    </submittedName>
</protein>
<reference evidence="2 3" key="1">
    <citation type="submission" date="2017-09" db="EMBL/GenBank/DDBJ databases">
        <title>Bacterial strain isolated from the female urinary microbiota.</title>
        <authorList>
            <person name="Thomas-White K."/>
            <person name="Kumar N."/>
            <person name="Forster S."/>
            <person name="Putonti C."/>
            <person name="Lawley T."/>
            <person name="Wolfe A.J."/>
        </authorList>
    </citation>
    <scope>NUCLEOTIDE SEQUENCE [LARGE SCALE GENOMIC DNA]</scope>
    <source>
        <strain evidence="2 3">UMB1686</strain>
    </source>
</reference>
<dbReference type="AlphaFoldDB" id="A0A2N6RYN4"/>